<comment type="caution">
    <text evidence="4">The sequence shown here is derived from an EMBL/GenBank/DDBJ whole genome shotgun (WGS) entry which is preliminary data.</text>
</comment>
<name>A0ABR4CFS2_9HELO</name>
<accession>A0ABR4CFS2</accession>
<feature type="region of interest" description="Disordered" evidence="2">
    <location>
        <begin position="74"/>
        <end position="108"/>
    </location>
</feature>
<dbReference type="InterPro" id="IPR036864">
    <property type="entry name" value="Zn2-C6_fun-type_DNA-bd_sf"/>
</dbReference>
<organism evidence="4 5">
    <name type="scientific">Oculimacula yallundae</name>
    <dbReference type="NCBI Taxonomy" id="86028"/>
    <lineage>
        <taxon>Eukaryota</taxon>
        <taxon>Fungi</taxon>
        <taxon>Dikarya</taxon>
        <taxon>Ascomycota</taxon>
        <taxon>Pezizomycotina</taxon>
        <taxon>Leotiomycetes</taxon>
        <taxon>Helotiales</taxon>
        <taxon>Ploettnerulaceae</taxon>
        <taxon>Oculimacula</taxon>
    </lineage>
</organism>
<dbReference type="PROSITE" id="PS50048">
    <property type="entry name" value="ZN2_CY6_FUNGAL_2"/>
    <property type="match status" value="1"/>
</dbReference>
<dbReference type="PROSITE" id="PS00463">
    <property type="entry name" value="ZN2_CY6_FUNGAL_1"/>
    <property type="match status" value="1"/>
</dbReference>
<gene>
    <name evidence="4" type="ORF">VTL71DRAFT_16470</name>
</gene>
<sequence>MMEGRQRVRTGCMTCRRRRRKCDEKKPSCENCEVKGFACSYGTRLDFITQSISRQPQQPEARPRENRPYRQITFVDDVPAAAPSNQKSSDYLRRSQDNQADEPVPVPEGTSTIQAQIVQHEPIIVDSPRGRTGSPITTSAQYQHGYDQPMASSASASDMGRASKGYQDDSPRNESPYVASSSAKPLHQQAQASSMQEIELLRYYRYHLGSWLDIGNSESFFELKIMLLGSSNRCLLAAVLAFSACQKSLAHAEQQSENLESSRRYLSEAEYRLPFENESISRIAKVLLMLGDFWCLSPHNWRGVLSQETNVLHKTPLSLSLTEELDQPVFWLLLRIDLAASIVAAQLPLTPNLSVLLENHLLPKSFQFPLLQRQNAIQAHQQSLFLLARCLLLIYGDREGQSVEQTHGTLSTPHSNTSSSLSASWMSIWNDNQEWYSNRPKHVQQVLEFRGVEAEQINSESSASFPILIYSSSLALLSNAIYHISSLLLLTKRPWLPKELTGSRQSKSRNWHAHSIAGIVTSNETLDQWDPILIAGILLVAKGMTHEMQQNAMLECLEKVTNITGIKLHHEIAALKSEWNISRYVEDAVYQYD</sequence>
<dbReference type="PANTHER" id="PTHR37534">
    <property type="entry name" value="TRANSCRIPTIONAL ACTIVATOR PROTEIN UGA3"/>
    <property type="match status" value="1"/>
</dbReference>
<dbReference type="EMBL" id="JAZHXI010000009">
    <property type="protein sequence ID" value="KAL2068372.1"/>
    <property type="molecule type" value="Genomic_DNA"/>
</dbReference>
<feature type="region of interest" description="Disordered" evidence="2">
    <location>
        <begin position="121"/>
        <end position="189"/>
    </location>
</feature>
<evidence type="ECO:0000313" key="4">
    <source>
        <dbReference type="EMBL" id="KAL2068372.1"/>
    </source>
</evidence>
<keyword evidence="5" id="KW-1185">Reference proteome</keyword>
<reference evidence="4 5" key="1">
    <citation type="journal article" date="2024" name="Commun. Biol.">
        <title>Comparative genomic analysis of thermophilic fungi reveals convergent evolutionary adaptations and gene losses.</title>
        <authorList>
            <person name="Steindorff A.S."/>
            <person name="Aguilar-Pontes M.V."/>
            <person name="Robinson A.J."/>
            <person name="Andreopoulos B."/>
            <person name="LaButti K."/>
            <person name="Kuo A."/>
            <person name="Mondo S."/>
            <person name="Riley R."/>
            <person name="Otillar R."/>
            <person name="Haridas S."/>
            <person name="Lipzen A."/>
            <person name="Grimwood J."/>
            <person name="Schmutz J."/>
            <person name="Clum A."/>
            <person name="Reid I.D."/>
            <person name="Moisan M.C."/>
            <person name="Butler G."/>
            <person name="Nguyen T.T.M."/>
            <person name="Dewar K."/>
            <person name="Conant G."/>
            <person name="Drula E."/>
            <person name="Henrissat B."/>
            <person name="Hansel C."/>
            <person name="Singer S."/>
            <person name="Hutchinson M.I."/>
            <person name="de Vries R.P."/>
            <person name="Natvig D.O."/>
            <person name="Powell A.J."/>
            <person name="Tsang A."/>
            <person name="Grigoriev I.V."/>
        </authorList>
    </citation>
    <scope>NUCLEOTIDE SEQUENCE [LARGE SCALE GENOMIC DNA]</scope>
    <source>
        <strain evidence="4 5">CBS 494.80</strain>
    </source>
</reference>
<keyword evidence="1" id="KW-0539">Nucleus</keyword>
<evidence type="ECO:0000259" key="3">
    <source>
        <dbReference type="PROSITE" id="PS50048"/>
    </source>
</evidence>
<dbReference type="CDD" id="cd00067">
    <property type="entry name" value="GAL4"/>
    <property type="match status" value="1"/>
</dbReference>
<dbReference type="PANTHER" id="PTHR37534:SF4">
    <property type="entry name" value="ZN(II)2CYS6 TRANSCRIPTION FACTOR (EUROFUNG)"/>
    <property type="match status" value="1"/>
</dbReference>
<proteinExistence type="predicted"/>
<dbReference type="SUPFAM" id="SSF57701">
    <property type="entry name" value="Zn2/Cys6 DNA-binding domain"/>
    <property type="match status" value="1"/>
</dbReference>
<dbReference type="Pfam" id="PF00172">
    <property type="entry name" value="Zn_clus"/>
    <property type="match status" value="1"/>
</dbReference>
<dbReference type="SMART" id="SM00066">
    <property type="entry name" value="GAL4"/>
    <property type="match status" value="1"/>
</dbReference>
<dbReference type="InterPro" id="IPR001138">
    <property type="entry name" value="Zn2Cys6_DnaBD"/>
</dbReference>
<dbReference type="Gene3D" id="4.10.240.10">
    <property type="entry name" value="Zn(2)-C6 fungal-type DNA-binding domain"/>
    <property type="match status" value="1"/>
</dbReference>
<feature type="compositionally biased region" description="Polar residues" evidence="2">
    <location>
        <begin position="178"/>
        <end position="189"/>
    </location>
</feature>
<dbReference type="Proteomes" id="UP001595075">
    <property type="component" value="Unassembled WGS sequence"/>
</dbReference>
<evidence type="ECO:0000256" key="1">
    <source>
        <dbReference type="ARBA" id="ARBA00023242"/>
    </source>
</evidence>
<evidence type="ECO:0000256" key="2">
    <source>
        <dbReference type="SAM" id="MobiDB-lite"/>
    </source>
</evidence>
<protein>
    <recommendedName>
        <fullName evidence="3">Zn(2)-C6 fungal-type domain-containing protein</fullName>
    </recommendedName>
</protein>
<feature type="domain" description="Zn(2)-C6 fungal-type" evidence="3">
    <location>
        <begin position="11"/>
        <end position="41"/>
    </location>
</feature>
<evidence type="ECO:0000313" key="5">
    <source>
        <dbReference type="Proteomes" id="UP001595075"/>
    </source>
</evidence>